<dbReference type="GO" id="GO:0030288">
    <property type="term" value="C:outer membrane-bounded periplasmic space"/>
    <property type="evidence" value="ECO:0007669"/>
    <property type="project" value="TreeGrafter"/>
</dbReference>
<keyword evidence="5" id="KW-0645">Protease</keyword>
<dbReference type="InterPro" id="IPR009647">
    <property type="entry name" value="PBP_C"/>
</dbReference>
<evidence type="ECO:0000256" key="6">
    <source>
        <dbReference type="ARBA" id="ARBA00022676"/>
    </source>
</evidence>
<evidence type="ECO:0000256" key="11">
    <source>
        <dbReference type="ARBA" id="ARBA00049902"/>
    </source>
</evidence>
<dbReference type="Proteomes" id="UP000321938">
    <property type="component" value="Unassembled WGS sequence"/>
</dbReference>
<dbReference type="EMBL" id="VOSB01000008">
    <property type="protein sequence ID" value="TXE18273.1"/>
    <property type="molecule type" value="Genomic_DNA"/>
</dbReference>
<dbReference type="GO" id="GO:0004180">
    <property type="term" value="F:carboxypeptidase activity"/>
    <property type="evidence" value="ECO:0007669"/>
    <property type="project" value="UniProtKB-KW"/>
</dbReference>
<evidence type="ECO:0000256" key="3">
    <source>
        <dbReference type="ARBA" id="ARBA00007739"/>
    </source>
</evidence>
<dbReference type="Gene3D" id="3.40.710.10">
    <property type="entry name" value="DD-peptidase/beta-lactamase superfamily"/>
    <property type="match status" value="1"/>
</dbReference>
<evidence type="ECO:0000256" key="9">
    <source>
        <dbReference type="ARBA" id="ARBA00023268"/>
    </source>
</evidence>
<feature type="domain" description="Penicillin-binding protein transpeptidase" evidence="12">
    <location>
        <begin position="301"/>
        <end position="559"/>
    </location>
</feature>
<dbReference type="InterPro" id="IPR011815">
    <property type="entry name" value="PBP_1c"/>
</dbReference>
<gene>
    <name evidence="15" type="primary">pbpC</name>
    <name evidence="15" type="ORF">ES692_06385</name>
</gene>
<comment type="pathway">
    <text evidence="1">Cell wall biogenesis; peptidoglycan biosynthesis.</text>
</comment>
<dbReference type="Pfam" id="PF06832">
    <property type="entry name" value="BiPBP_C"/>
    <property type="match status" value="1"/>
</dbReference>
<dbReference type="GO" id="GO:0008955">
    <property type="term" value="F:peptidoglycan glycosyltransferase activity"/>
    <property type="evidence" value="ECO:0007669"/>
    <property type="project" value="UniProtKB-EC"/>
</dbReference>
<evidence type="ECO:0000259" key="13">
    <source>
        <dbReference type="Pfam" id="PF00912"/>
    </source>
</evidence>
<keyword evidence="9" id="KW-0511">Multifunctional enzyme</keyword>
<evidence type="ECO:0000259" key="14">
    <source>
        <dbReference type="Pfam" id="PF06832"/>
    </source>
</evidence>
<dbReference type="PANTHER" id="PTHR32282:SF15">
    <property type="entry name" value="PENICILLIN-BINDING PROTEIN 1C"/>
    <property type="match status" value="1"/>
</dbReference>
<dbReference type="SUPFAM" id="SSF53955">
    <property type="entry name" value="Lysozyme-like"/>
    <property type="match status" value="1"/>
</dbReference>
<keyword evidence="7" id="KW-0808">Transferase</keyword>
<protein>
    <recommendedName>
        <fullName evidence="10">peptidoglycan glycosyltransferase</fullName>
        <ecNumber evidence="10">2.4.99.28</ecNumber>
    </recommendedName>
</protein>
<organism evidence="15 16">
    <name type="scientific">Psychroserpens burtonensis</name>
    <dbReference type="NCBI Taxonomy" id="49278"/>
    <lineage>
        <taxon>Bacteria</taxon>
        <taxon>Pseudomonadati</taxon>
        <taxon>Bacteroidota</taxon>
        <taxon>Flavobacteriia</taxon>
        <taxon>Flavobacteriales</taxon>
        <taxon>Flavobacteriaceae</taxon>
        <taxon>Psychroserpens</taxon>
    </lineage>
</organism>
<dbReference type="InterPro" id="IPR050396">
    <property type="entry name" value="Glycosyltr_51/Transpeptidase"/>
</dbReference>
<dbReference type="EC" id="2.4.99.28" evidence="10"/>
<comment type="similarity">
    <text evidence="3">In the N-terminal section; belongs to the glycosyltransferase 51 family.</text>
</comment>
<dbReference type="Pfam" id="PF00912">
    <property type="entry name" value="Transgly"/>
    <property type="match status" value="1"/>
</dbReference>
<reference evidence="15 16" key="1">
    <citation type="submission" date="2019-08" db="EMBL/GenBank/DDBJ databases">
        <title>Genome of Psychroserpens burtonensis ACAM 167.</title>
        <authorList>
            <person name="Bowman J.P."/>
        </authorList>
    </citation>
    <scope>NUCLEOTIDE SEQUENCE [LARGE SCALE GENOMIC DNA]</scope>
    <source>
        <strain evidence="15 16">ACAM 167</strain>
    </source>
</reference>
<sequence>MYSFFQLIKRHKKKSVVFALLLIVYYFCLPSDLFKDPTATVITSQKNELLGAQIASDGQWRFPHNDSLPDKFKICIVQFEDAYFYEHPGFNPISIFKALKDNVSSGEVKRGGSTITQQVIRLSRKGQARTYLEKAKEIILATRLEFRDSKEDILAYYSSNAPFGGNVVGLDAASWRYFNRDAHQLSWAESATLAVLPNAPSLIYPGKNQKRLLQKRNRLLKKLLENEIIDSLTYNLSIAESLPEKPYALPEIAPHLLQKVATTNRGERTQTTIDSKLQERANYIVKNQYNVFKQNEIYNASVLVLDVHTRKVLAYVGNTPTDRAHQKDVDIIDKPRSTGSILKPFLYAAMLDAGDLLPNTLVTDIPSQFGSYNPENFNKEYDGVVPASRALSRSLNVPAVRMLQSFGLDRFHQYLKQLQLKDLKYNANHYGLSLILGGAESNLWDLCKSYASLSSTLNHFSETSSAYYSNEFVEPTFFASETINFGEKSTEKTLFDAASIYLTYESMKKVNRPQGDESWEFFDDSKQIAWKTGTSFGFRDAWAIGTTKDYVVGVWVGNADGEGRPGLVGVQTAAPILFDVFDILPNSDWFAKPYDEMREVTICSKSGHRASTNCDITEQNYVQNSGLKTEPCPYHILTHVDATETYQVNSSCENLSNIKHKSWFVLPPLKAHYYKTKNPFYKPLPKLRLDCMGENQVTMDFIYPKKNNALFLPKDFDGKTNELILKITHSKPESSVYWYVDKTYVGTTKDIHELAILPKKGKHTITVVDDFGNEVKRLISISE</sequence>
<dbReference type="InterPro" id="IPR012338">
    <property type="entry name" value="Beta-lactam/transpept-like"/>
</dbReference>
<dbReference type="AlphaFoldDB" id="A0A5C7BHA5"/>
<dbReference type="InterPro" id="IPR023346">
    <property type="entry name" value="Lysozyme-like_dom_sf"/>
</dbReference>
<comment type="catalytic activity">
    <reaction evidence="11">
        <text>[GlcNAc-(1-&gt;4)-Mur2Ac(oyl-L-Ala-gamma-D-Glu-L-Lys-D-Ala-D-Ala)](n)-di-trans,octa-cis-undecaprenyl diphosphate + beta-D-GlcNAc-(1-&gt;4)-Mur2Ac(oyl-L-Ala-gamma-D-Glu-L-Lys-D-Ala-D-Ala)-di-trans,octa-cis-undecaprenyl diphosphate = [GlcNAc-(1-&gt;4)-Mur2Ac(oyl-L-Ala-gamma-D-Glu-L-Lys-D-Ala-D-Ala)](n+1)-di-trans,octa-cis-undecaprenyl diphosphate + di-trans,octa-cis-undecaprenyl diphosphate + H(+)</text>
        <dbReference type="Rhea" id="RHEA:23708"/>
        <dbReference type="Rhea" id="RHEA-COMP:9602"/>
        <dbReference type="Rhea" id="RHEA-COMP:9603"/>
        <dbReference type="ChEBI" id="CHEBI:15378"/>
        <dbReference type="ChEBI" id="CHEBI:58405"/>
        <dbReference type="ChEBI" id="CHEBI:60033"/>
        <dbReference type="ChEBI" id="CHEBI:78435"/>
        <dbReference type="EC" id="2.4.99.28"/>
    </reaction>
</comment>
<evidence type="ECO:0000256" key="1">
    <source>
        <dbReference type="ARBA" id="ARBA00004752"/>
    </source>
</evidence>
<keyword evidence="4" id="KW-0121">Carboxypeptidase</keyword>
<accession>A0A5C7BHA5</accession>
<dbReference type="GO" id="GO:0006508">
    <property type="term" value="P:proteolysis"/>
    <property type="evidence" value="ECO:0007669"/>
    <property type="project" value="UniProtKB-KW"/>
</dbReference>
<evidence type="ECO:0000256" key="10">
    <source>
        <dbReference type="ARBA" id="ARBA00044770"/>
    </source>
</evidence>
<evidence type="ECO:0000256" key="2">
    <source>
        <dbReference type="ARBA" id="ARBA00007090"/>
    </source>
</evidence>
<keyword evidence="6" id="KW-0328">Glycosyltransferase</keyword>
<evidence type="ECO:0000259" key="12">
    <source>
        <dbReference type="Pfam" id="PF00905"/>
    </source>
</evidence>
<dbReference type="InterPro" id="IPR001264">
    <property type="entry name" value="Glyco_trans_51"/>
</dbReference>
<keyword evidence="16" id="KW-1185">Reference proteome</keyword>
<dbReference type="Gene3D" id="1.10.3810.10">
    <property type="entry name" value="Biosynthetic peptidoglycan transglycosylase-like"/>
    <property type="match status" value="1"/>
</dbReference>
<dbReference type="NCBIfam" id="TIGR02073">
    <property type="entry name" value="PBP_1c"/>
    <property type="match status" value="1"/>
</dbReference>
<dbReference type="OrthoDB" id="9766909at2"/>
<dbReference type="InterPro" id="IPR036950">
    <property type="entry name" value="PBP_transglycosylase"/>
</dbReference>
<comment type="similarity">
    <text evidence="2">In the C-terminal section; belongs to the transpeptidase family.</text>
</comment>
<evidence type="ECO:0000313" key="16">
    <source>
        <dbReference type="Proteomes" id="UP000321938"/>
    </source>
</evidence>
<evidence type="ECO:0000256" key="4">
    <source>
        <dbReference type="ARBA" id="ARBA00022645"/>
    </source>
</evidence>
<evidence type="ECO:0000313" key="15">
    <source>
        <dbReference type="EMBL" id="TXE18273.1"/>
    </source>
</evidence>
<name>A0A5C7BHA5_9FLAO</name>
<dbReference type="GO" id="GO:0009252">
    <property type="term" value="P:peptidoglycan biosynthetic process"/>
    <property type="evidence" value="ECO:0007669"/>
    <property type="project" value="InterPro"/>
</dbReference>
<keyword evidence="8" id="KW-0378">Hydrolase</keyword>
<dbReference type="STRING" id="1123037.GCA_000425305_02067"/>
<evidence type="ECO:0000256" key="5">
    <source>
        <dbReference type="ARBA" id="ARBA00022670"/>
    </source>
</evidence>
<feature type="domain" description="Glycosyl transferase family 51" evidence="13">
    <location>
        <begin position="63"/>
        <end position="223"/>
    </location>
</feature>
<feature type="domain" description="Penicillin-binding C-terminal" evidence="14">
    <location>
        <begin position="696"/>
        <end position="776"/>
    </location>
</feature>
<comment type="caution">
    <text evidence="15">The sequence shown here is derived from an EMBL/GenBank/DDBJ whole genome shotgun (WGS) entry which is preliminary data.</text>
</comment>
<evidence type="ECO:0000256" key="7">
    <source>
        <dbReference type="ARBA" id="ARBA00022679"/>
    </source>
</evidence>
<proteinExistence type="inferred from homology"/>
<dbReference type="PANTHER" id="PTHR32282">
    <property type="entry name" value="BINDING PROTEIN TRANSPEPTIDASE, PUTATIVE-RELATED"/>
    <property type="match status" value="1"/>
</dbReference>
<dbReference type="InterPro" id="IPR001460">
    <property type="entry name" value="PCN-bd_Tpept"/>
</dbReference>
<dbReference type="GO" id="GO:0008658">
    <property type="term" value="F:penicillin binding"/>
    <property type="evidence" value="ECO:0007669"/>
    <property type="project" value="InterPro"/>
</dbReference>
<evidence type="ECO:0000256" key="8">
    <source>
        <dbReference type="ARBA" id="ARBA00022801"/>
    </source>
</evidence>
<dbReference type="RefSeq" id="WP_028871886.1">
    <property type="nucleotide sequence ID" value="NZ_VOSB01000008.1"/>
</dbReference>
<dbReference type="Pfam" id="PF00905">
    <property type="entry name" value="Transpeptidase"/>
    <property type="match status" value="1"/>
</dbReference>
<dbReference type="SUPFAM" id="SSF56601">
    <property type="entry name" value="beta-lactamase/transpeptidase-like"/>
    <property type="match status" value="1"/>
</dbReference>